<dbReference type="AlphaFoldDB" id="A0A9N9SA17"/>
<dbReference type="PANTHER" id="PTHR37162:SF1">
    <property type="entry name" value="BED-TYPE DOMAIN-CONTAINING PROTEIN"/>
    <property type="match status" value="1"/>
</dbReference>
<dbReference type="PANTHER" id="PTHR37162">
    <property type="entry name" value="HAT FAMILY DIMERISATION DOMAINCONTAINING PROTEIN-RELATED"/>
    <property type="match status" value="1"/>
</dbReference>
<accession>A0A9N9SA17</accession>
<protein>
    <recommendedName>
        <fullName evidence="3">DUF4371 domain-containing protein</fullName>
    </recommendedName>
</protein>
<dbReference type="SUPFAM" id="SSF53098">
    <property type="entry name" value="Ribonuclease H-like"/>
    <property type="match status" value="1"/>
</dbReference>
<dbReference type="OrthoDB" id="6783358at2759"/>
<evidence type="ECO:0000313" key="2">
    <source>
        <dbReference type="Proteomes" id="UP001153737"/>
    </source>
</evidence>
<proteinExistence type="predicted"/>
<sequence length="306" mass="35762">MDKFVFKIITEQHNENTQSDPVPSTSKVAEPEPISIIEVDEGVDMSTLRRRTKIKTWNQVKKQRTLHVQKKESICPKWREYLKTFHGLIHQHNIYFARCVSQVAKGHKINCGGIGYFMEETIADIKENYFSIIIDETTDIESKKSMVVIVRYRKEGKVTDRLLDLEVHSVTGESLFAAAQKLTKSVEQFARDLYSYLSHSSKRIAHLQECQIFSNEKPHKMLYPSQTRWLSLKAVVEIILKHWNSLRLFFQREALEGNLPSARAILNALNNQEYKIYFLFLSFVLELITKVDIELYSQKPQNYQFV</sequence>
<gene>
    <name evidence="1" type="ORF">PHAECO_LOCUS2537</name>
</gene>
<reference evidence="1" key="2">
    <citation type="submission" date="2022-10" db="EMBL/GenBank/DDBJ databases">
        <authorList>
            <consortium name="ENA_rothamsted_submissions"/>
            <consortium name="culmorum"/>
            <person name="King R."/>
        </authorList>
    </citation>
    <scope>NUCLEOTIDE SEQUENCE</scope>
</reference>
<reference evidence="1" key="1">
    <citation type="submission" date="2022-01" db="EMBL/GenBank/DDBJ databases">
        <authorList>
            <person name="King R."/>
        </authorList>
    </citation>
    <scope>NUCLEOTIDE SEQUENCE</scope>
</reference>
<dbReference type="InterPro" id="IPR012337">
    <property type="entry name" value="RNaseH-like_sf"/>
</dbReference>
<dbReference type="Proteomes" id="UP001153737">
    <property type="component" value="Chromosome 11"/>
</dbReference>
<evidence type="ECO:0008006" key="3">
    <source>
        <dbReference type="Google" id="ProtNLM"/>
    </source>
</evidence>
<keyword evidence="2" id="KW-1185">Reference proteome</keyword>
<evidence type="ECO:0000313" key="1">
    <source>
        <dbReference type="EMBL" id="CAG9814695.1"/>
    </source>
</evidence>
<name>A0A9N9SA17_PHACE</name>
<organism evidence="1 2">
    <name type="scientific">Phaedon cochleariae</name>
    <name type="common">Mustard beetle</name>
    <dbReference type="NCBI Taxonomy" id="80249"/>
    <lineage>
        <taxon>Eukaryota</taxon>
        <taxon>Metazoa</taxon>
        <taxon>Ecdysozoa</taxon>
        <taxon>Arthropoda</taxon>
        <taxon>Hexapoda</taxon>
        <taxon>Insecta</taxon>
        <taxon>Pterygota</taxon>
        <taxon>Neoptera</taxon>
        <taxon>Endopterygota</taxon>
        <taxon>Coleoptera</taxon>
        <taxon>Polyphaga</taxon>
        <taxon>Cucujiformia</taxon>
        <taxon>Chrysomeloidea</taxon>
        <taxon>Chrysomelidae</taxon>
        <taxon>Chrysomelinae</taxon>
        <taxon>Chrysomelini</taxon>
        <taxon>Phaedon</taxon>
    </lineage>
</organism>
<dbReference type="EMBL" id="OU896717">
    <property type="protein sequence ID" value="CAG9814695.1"/>
    <property type="molecule type" value="Genomic_DNA"/>
</dbReference>